<dbReference type="GO" id="GO:0009055">
    <property type="term" value="F:electron transfer activity"/>
    <property type="evidence" value="ECO:0007669"/>
    <property type="project" value="TreeGrafter"/>
</dbReference>
<dbReference type="GO" id="GO:0005506">
    <property type="term" value="F:iron ion binding"/>
    <property type="evidence" value="ECO:0007669"/>
    <property type="project" value="InterPro"/>
</dbReference>
<dbReference type="PANTHER" id="PTHR47627">
    <property type="entry name" value="RUBREDOXIN"/>
    <property type="match status" value="1"/>
</dbReference>
<dbReference type="PROSITE" id="PS50903">
    <property type="entry name" value="RUBREDOXIN_LIKE"/>
    <property type="match status" value="1"/>
</dbReference>
<keyword evidence="6" id="KW-0472">Membrane</keyword>
<dbReference type="CDD" id="cd00730">
    <property type="entry name" value="rubredoxin"/>
    <property type="match status" value="1"/>
</dbReference>
<dbReference type="Gene3D" id="2.20.28.10">
    <property type="match status" value="1"/>
</dbReference>
<dbReference type="EMBL" id="OOIL02001273">
    <property type="protein sequence ID" value="VFQ73875.1"/>
    <property type="molecule type" value="Genomic_DNA"/>
</dbReference>
<evidence type="ECO:0000313" key="8">
    <source>
        <dbReference type="EMBL" id="VFQ73875.1"/>
    </source>
</evidence>
<accession>A0A484LBI0</accession>
<keyword evidence="6" id="KW-1133">Transmembrane helix</keyword>
<dbReference type="AlphaFoldDB" id="A0A484LBI0"/>
<feature type="transmembrane region" description="Helical" evidence="6">
    <location>
        <begin position="170"/>
        <end position="189"/>
    </location>
</feature>
<evidence type="ECO:0000259" key="7">
    <source>
        <dbReference type="PROSITE" id="PS50903"/>
    </source>
</evidence>
<feature type="compositionally biased region" description="Low complexity" evidence="5">
    <location>
        <begin position="39"/>
        <end position="54"/>
    </location>
</feature>
<keyword evidence="6" id="KW-0812">Transmembrane</keyword>
<evidence type="ECO:0000256" key="3">
    <source>
        <dbReference type="ARBA" id="ARBA00022982"/>
    </source>
</evidence>
<dbReference type="GO" id="GO:0043448">
    <property type="term" value="P:alkane catabolic process"/>
    <property type="evidence" value="ECO:0007669"/>
    <property type="project" value="TreeGrafter"/>
</dbReference>
<evidence type="ECO:0000256" key="6">
    <source>
        <dbReference type="SAM" id="Phobius"/>
    </source>
</evidence>
<reference evidence="8 9" key="1">
    <citation type="submission" date="2018-04" db="EMBL/GenBank/DDBJ databases">
        <authorList>
            <person name="Vogel A."/>
        </authorList>
    </citation>
    <scope>NUCLEOTIDE SEQUENCE [LARGE SCALE GENOMIC DNA]</scope>
</reference>
<feature type="region of interest" description="Disordered" evidence="5">
    <location>
        <begin position="37"/>
        <end position="82"/>
    </location>
</feature>
<name>A0A484LBI0_9ASTE</name>
<evidence type="ECO:0000256" key="2">
    <source>
        <dbReference type="ARBA" id="ARBA00022723"/>
    </source>
</evidence>
<dbReference type="InterPro" id="IPR024934">
    <property type="entry name" value="Rubredoxin-like_dom"/>
</dbReference>
<keyword evidence="2" id="KW-0479">Metal-binding</keyword>
<keyword evidence="4" id="KW-0408">Iron</keyword>
<dbReference type="Pfam" id="PF00301">
    <property type="entry name" value="Rubredoxin"/>
    <property type="match status" value="1"/>
</dbReference>
<keyword evidence="1" id="KW-0813">Transport</keyword>
<feature type="compositionally biased region" description="Polar residues" evidence="5">
    <location>
        <begin position="62"/>
        <end position="72"/>
    </location>
</feature>
<dbReference type="GO" id="GO:0009507">
    <property type="term" value="C:chloroplast"/>
    <property type="evidence" value="ECO:0007669"/>
    <property type="project" value="TreeGrafter"/>
</dbReference>
<dbReference type="OrthoDB" id="6379857at2759"/>
<dbReference type="SUPFAM" id="SSF57802">
    <property type="entry name" value="Rubredoxin-like"/>
    <property type="match status" value="1"/>
</dbReference>
<dbReference type="InterPro" id="IPR050526">
    <property type="entry name" value="Rubredoxin_ET"/>
</dbReference>
<feature type="domain" description="Rubredoxin-like" evidence="7">
    <location>
        <begin position="92"/>
        <end position="143"/>
    </location>
</feature>
<dbReference type="InterPro" id="IPR024935">
    <property type="entry name" value="Rubredoxin_dom"/>
</dbReference>
<gene>
    <name evidence="8" type="ORF">CCAM_LOCUS15651</name>
</gene>
<evidence type="ECO:0000256" key="1">
    <source>
        <dbReference type="ARBA" id="ARBA00022448"/>
    </source>
</evidence>
<evidence type="ECO:0000313" key="9">
    <source>
        <dbReference type="Proteomes" id="UP000595140"/>
    </source>
</evidence>
<evidence type="ECO:0000256" key="4">
    <source>
        <dbReference type="ARBA" id="ARBA00023004"/>
    </source>
</evidence>
<protein>
    <recommendedName>
        <fullName evidence="7">Rubredoxin-like domain-containing protein</fullName>
    </recommendedName>
</protein>
<dbReference type="PRINTS" id="PR00163">
    <property type="entry name" value="RUBREDOXIN"/>
</dbReference>
<keyword evidence="3" id="KW-0249">Electron transport</keyword>
<dbReference type="FunFam" id="2.20.28.10:FF:000001">
    <property type="entry name" value="Rubredoxin"/>
    <property type="match status" value="1"/>
</dbReference>
<dbReference type="PANTHER" id="PTHR47627:SF1">
    <property type="entry name" value="RUBREDOXIN-1-RELATED"/>
    <property type="match status" value="1"/>
</dbReference>
<proteinExistence type="predicted"/>
<organism evidence="8 9">
    <name type="scientific">Cuscuta campestris</name>
    <dbReference type="NCBI Taxonomy" id="132261"/>
    <lineage>
        <taxon>Eukaryota</taxon>
        <taxon>Viridiplantae</taxon>
        <taxon>Streptophyta</taxon>
        <taxon>Embryophyta</taxon>
        <taxon>Tracheophyta</taxon>
        <taxon>Spermatophyta</taxon>
        <taxon>Magnoliopsida</taxon>
        <taxon>eudicotyledons</taxon>
        <taxon>Gunneridae</taxon>
        <taxon>Pentapetalae</taxon>
        <taxon>asterids</taxon>
        <taxon>lamiids</taxon>
        <taxon>Solanales</taxon>
        <taxon>Convolvulaceae</taxon>
        <taxon>Cuscuteae</taxon>
        <taxon>Cuscuta</taxon>
        <taxon>Cuscuta subgen. Grammica</taxon>
        <taxon>Cuscuta sect. Cleistogrammica</taxon>
    </lineage>
</organism>
<sequence>MASYLSRSSTTFLNISSSLPSAPPRRLPIKTQIPLFTKPRNPISTTTRTPIRSIHVSKEEQTTPVNPPQETQPGEGLDGRRRPEEKFAVLNTGVHRCRSCGYTYNQAKGDPAYPIPPGLPFAQLPGDWRCPTCGASQTFFESKSVEVAGFAQNQDFGFGANTLTSGQKLLLIYGALLLGFVLFLSGYFLQ</sequence>
<evidence type="ECO:0000256" key="5">
    <source>
        <dbReference type="SAM" id="MobiDB-lite"/>
    </source>
</evidence>
<keyword evidence="9" id="KW-1185">Reference proteome</keyword>
<dbReference type="Proteomes" id="UP000595140">
    <property type="component" value="Unassembled WGS sequence"/>
</dbReference>